<dbReference type="EMBL" id="PDUG01000015">
    <property type="protein sequence ID" value="PIC13124.1"/>
    <property type="molecule type" value="Genomic_DNA"/>
</dbReference>
<dbReference type="AlphaFoldDB" id="A0A2G5SDJ8"/>
<keyword evidence="2" id="KW-1185">Reference proteome</keyword>
<dbReference type="Proteomes" id="UP000230233">
    <property type="component" value="Unassembled WGS sequence"/>
</dbReference>
<evidence type="ECO:0000313" key="1">
    <source>
        <dbReference type="EMBL" id="PIC13124.1"/>
    </source>
</evidence>
<name>A0A2G5SDJ8_9PELO</name>
<comment type="caution">
    <text evidence="1">The sequence shown here is derived from an EMBL/GenBank/DDBJ whole genome shotgun (WGS) entry which is preliminary data.</text>
</comment>
<gene>
    <name evidence="1" type="ORF">B9Z55_027989</name>
</gene>
<reference evidence="2" key="1">
    <citation type="submission" date="2017-10" db="EMBL/GenBank/DDBJ databases">
        <title>Rapid genome shrinkage in a self-fertile nematode reveals novel sperm competition proteins.</title>
        <authorList>
            <person name="Yin D."/>
            <person name="Schwarz E.M."/>
            <person name="Thomas C.G."/>
            <person name="Felde R.L."/>
            <person name="Korf I.F."/>
            <person name="Cutter A.D."/>
            <person name="Schartner C.M."/>
            <person name="Ralston E.J."/>
            <person name="Meyer B.J."/>
            <person name="Haag E.S."/>
        </authorList>
    </citation>
    <scope>NUCLEOTIDE SEQUENCE [LARGE SCALE GENOMIC DNA]</scope>
    <source>
        <strain evidence="2">JU1422</strain>
    </source>
</reference>
<sequence>MIAVTSEFDDSFEIYKIENWLNVFQEDQTLDMRKNGNARVGALPQTVTQQGQTLNPWIVVVEEGFAKNGVNVTLRQLNDSRSSPEASLHRIPLNGSQKKSVEGFNGSKTTLAHKNTVMQSTGFKGAIGSSRSHNKRIQTSYTPSKKIKKLQEYVGDLGKNRIRENPKFQEDQCGLSCDEKMFLRMYPIPMSDPLVYTIS</sequence>
<accession>A0A2G5SDJ8</accession>
<evidence type="ECO:0000313" key="2">
    <source>
        <dbReference type="Proteomes" id="UP000230233"/>
    </source>
</evidence>
<protein>
    <submittedName>
        <fullName evidence="1">Uncharacterized protein</fullName>
    </submittedName>
</protein>
<organism evidence="1 2">
    <name type="scientific">Caenorhabditis nigoni</name>
    <dbReference type="NCBI Taxonomy" id="1611254"/>
    <lineage>
        <taxon>Eukaryota</taxon>
        <taxon>Metazoa</taxon>
        <taxon>Ecdysozoa</taxon>
        <taxon>Nematoda</taxon>
        <taxon>Chromadorea</taxon>
        <taxon>Rhabditida</taxon>
        <taxon>Rhabditina</taxon>
        <taxon>Rhabditomorpha</taxon>
        <taxon>Rhabditoidea</taxon>
        <taxon>Rhabditidae</taxon>
        <taxon>Peloderinae</taxon>
        <taxon>Caenorhabditis</taxon>
    </lineage>
</organism>
<proteinExistence type="predicted"/>